<proteinExistence type="predicted"/>
<reference evidence="1 2" key="1">
    <citation type="submission" date="2013-12" db="EMBL/GenBank/DDBJ databases">
        <title>Draft genome sequence of Caloranaerobacter sp. H53214.</title>
        <authorList>
            <person name="Jiang L.J."/>
            <person name="Shao Z.Z."/>
            <person name="Long M.N."/>
        </authorList>
    </citation>
    <scope>NUCLEOTIDE SEQUENCE [LARGE SCALE GENOMIC DNA]</scope>
    <source>
        <strain evidence="1 2">H53214</strain>
    </source>
</reference>
<organism evidence="1 2">
    <name type="scientific">Caloranaerobacter azorensis H53214</name>
    <dbReference type="NCBI Taxonomy" id="1156417"/>
    <lineage>
        <taxon>Bacteria</taxon>
        <taxon>Bacillati</taxon>
        <taxon>Bacillota</taxon>
        <taxon>Tissierellia</taxon>
        <taxon>Tissierellales</taxon>
        <taxon>Thermohalobacteraceae</taxon>
        <taxon>Caloranaerobacter</taxon>
    </lineage>
</organism>
<evidence type="ECO:0000313" key="1">
    <source>
        <dbReference type="EMBL" id="KGG79385.1"/>
    </source>
</evidence>
<protein>
    <submittedName>
        <fullName evidence="1">Uncharacterized protein</fullName>
    </submittedName>
</protein>
<gene>
    <name evidence="1" type="ORF">Y919_12560</name>
</gene>
<comment type="caution">
    <text evidence="1">The sequence shown here is derived from an EMBL/GenBank/DDBJ whole genome shotgun (WGS) entry which is preliminary data.</text>
</comment>
<dbReference type="AlphaFoldDB" id="A0A096BDY8"/>
<dbReference type="Proteomes" id="UP000029622">
    <property type="component" value="Unassembled WGS sequence"/>
</dbReference>
<accession>A0A096BDY8</accession>
<evidence type="ECO:0000313" key="2">
    <source>
        <dbReference type="Proteomes" id="UP000029622"/>
    </source>
</evidence>
<sequence length="62" mass="7179">MFAIFFPAAVERFQFLIGTLITIPEHFDGDYVIKMFQFLIGTLITVTWNIYIPVEEGCFNSL</sequence>
<dbReference type="EMBL" id="AZTB01000160">
    <property type="protein sequence ID" value="KGG79385.1"/>
    <property type="molecule type" value="Genomic_DNA"/>
</dbReference>
<name>A0A096BDY8_9FIRM</name>